<name>A0A0A1IUJ0_9CAUD</name>
<dbReference type="EMBL" id="LN610576">
    <property type="protein sequence ID" value="CEF89578.1"/>
    <property type="molecule type" value="Genomic_DNA"/>
</dbReference>
<proteinExistence type="predicted"/>
<dbReference type="Proteomes" id="UP000030225">
    <property type="component" value="Segment"/>
</dbReference>
<feature type="transmembrane region" description="Helical" evidence="1">
    <location>
        <begin position="7"/>
        <end position="31"/>
    </location>
</feature>
<evidence type="ECO:0000313" key="3">
    <source>
        <dbReference type="Proteomes" id="UP000030225"/>
    </source>
</evidence>
<evidence type="ECO:0000313" key="2">
    <source>
        <dbReference type="EMBL" id="CEF89578.1"/>
    </source>
</evidence>
<protein>
    <submittedName>
        <fullName evidence="2">Uncharacterized protein</fullName>
    </submittedName>
</protein>
<reference evidence="3" key="1">
    <citation type="journal article" date="2015" name="PLoS ONE">
        <title>Investigation of a Large Collection of Pseudomonas aeruginosa Bacteriophages Collected from a Single Environmental Source in Abidjan, Cote d'Ivoire.</title>
        <authorList>
            <person name="Essoh C."/>
            <person name="Latino L."/>
            <person name="Midoux C."/>
            <person name="Blouin Y."/>
            <person name="Loukou G."/>
            <person name="Nguetta S.P."/>
            <person name="Lathro S."/>
            <person name="Cablanmian A."/>
            <person name="Kouassi A.K."/>
            <person name="Vergnaud G."/>
            <person name="Pourcel C."/>
        </authorList>
    </citation>
    <scope>NUCLEOTIDE SEQUENCE [LARGE SCALE GENOMIC DNA]</scope>
</reference>
<organism evidence="2 3">
    <name type="scientific">Pseudomonas phage vB_PaeM_PAO1_Ab17</name>
    <dbReference type="NCBI Taxonomy" id="1548904"/>
    <lineage>
        <taxon>Viruses</taxon>
        <taxon>Duplodnaviria</taxon>
        <taxon>Heunggongvirae</taxon>
        <taxon>Uroviricota</taxon>
        <taxon>Caudoviricetes</taxon>
        <taxon>Vandenendeviridae</taxon>
        <taxon>Nankokuvirus</taxon>
        <taxon>Nankokuvirus Ab03</taxon>
    </lineage>
</organism>
<keyword evidence="1" id="KW-0472">Membrane</keyword>
<keyword evidence="1" id="KW-1133">Transmembrane helix</keyword>
<accession>A0A0A1IUJ0</accession>
<keyword evidence="1" id="KW-0812">Transmembrane</keyword>
<evidence type="ECO:0000256" key="1">
    <source>
        <dbReference type="SAM" id="Phobius"/>
    </source>
</evidence>
<sequence length="95" mass="11390">MTKAHEITVLGMLFATLLTLVVGLGVLVYYAQRVTSTEYQFDIIRKEYRLSLEEMRRDFDIRTNRLQEQINAMQYTTSKQMRLLQEEQDNLKRKR</sequence>
<gene>
    <name evidence="2" type="primary">ORF88</name>
</gene>